<sequence length="71" mass="8587">MNNVTANMNIYFEEPKWICEYFRKTGNEIEVCKLSFDFEPLSSDIYKYFLNNFNKLTFQKSKFNIDKPILI</sequence>
<dbReference type="AlphaFoldDB" id="A0A6N3DRM0"/>
<dbReference type="InterPro" id="IPR016787">
    <property type="entry name" value="UCP021328"/>
</dbReference>
<dbReference type="Pfam" id="PF11208">
    <property type="entry name" value="DUF2992"/>
    <property type="match status" value="1"/>
</dbReference>
<reference evidence="2" key="1">
    <citation type="submission" date="2019-11" db="EMBL/GenBank/DDBJ databases">
        <authorList>
            <person name="Feng L."/>
        </authorList>
    </citation>
    <scope>NUCLEOTIDE SEQUENCE</scope>
    <source>
        <strain evidence="2">IbartlettiiLFYP30</strain>
    </source>
</reference>
<name>A0A6N3DRM0_9FIRM</name>
<dbReference type="Proteomes" id="UP001299409">
    <property type="component" value="Unassembled WGS sequence"/>
</dbReference>
<dbReference type="GeneID" id="89565182"/>
<keyword evidence="3" id="KW-1185">Reference proteome</keyword>
<dbReference type="EMBL" id="CACRUE010000033">
    <property type="protein sequence ID" value="VYU31580.1"/>
    <property type="molecule type" value="Genomic_DNA"/>
</dbReference>
<evidence type="ECO:0000313" key="3">
    <source>
        <dbReference type="Proteomes" id="UP001299409"/>
    </source>
</evidence>
<organism evidence="2">
    <name type="scientific">Intestinibacter bartlettii</name>
    <dbReference type="NCBI Taxonomy" id="261299"/>
    <lineage>
        <taxon>Bacteria</taxon>
        <taxon>Bacillati</taxon>
        <taxon>Bacillota</taxon>
        <taxon>Clostridia</taxon>
        <taxon>Peptostreptococcales</taxon>
        <taxon>Peptostreptococcaceae</taxon>
        <taxon>Intestinibacter</taxon>
    </lineage>
</organism>
<dbReference type="EMBL" id="JAJBMB010000004">
    <property type="protein sequence ID" value="MCB5445579.1"/>
    <property type="molecule type" value="Genomic_DNA"/>
</dbReference>
<protein>
    <submittedName>
        <fullName evidence="1">DUF2992 family protein</fullName>
    </submittedName>
</protein>
<evidence type="ECO:0000313" key="2">
    <source>
        <dbReference type="EMBL" id="VYU31580.1"/>
    </source>
</evidence>
<proteinExistence type="predicted"/>
<accession>A0A6N3DRM0</accession>
<gene>
    <name evidence="2" type="ORF">IBLFYP30_02335</name>
    <name evidence="1" type="ORF">LIP50_05100</name>
</gene>
<reference evidence="1 3" key="2">
    <citation type="submission" date="2021-10" db="EMBL/GenBank/DDBJ databases">
        <title>Collection of gut derived symbiotic bacterial strains cultured from healthy donors.</title>
        <authorList>
            <person name="Lin H."/>
            <person name="Littmann E."/>
            <person name="Claire K."/>
            <person name="Pamer E."/>
        </authorList>
    </citation>
    <scope>NUCLEOTIDE SEQUENCE [LARGE SCALE GENOMIC DNA]</scope>
    <source>
        <strain evidence="1 3">MSK.17.68</strain>
    </source>
</reference>
<evidence type="ECO:0000313" key="1">
    <source>
        <dbReference type="EMBL" id="MCB5445579.1"/>
    </source>
</evidence>
<dbReference type="RefSeq" id="WP_007286870.1">
    <property type="nucleotide sequence ID" value="NZ_BAABXU010000001.1"/>
</dbReference>